<dbReference type="InterPro" id="IPR009061">
    <property type="entry name" value="DNA-bd_dom_put_sf"/>
</dbReference>
<dbReference type="PANTHER" id="PTHR30204">
    <property type="entry name" value="REDOX-CYCLING DRUG-SENSING TRANSCRIPTIONAL ACTIVATOR SOXR"/>
    <property type="match status" value="1"/>
</dbReference>
<dbReference type="Gene3D" id="1.10.1660.10">
    <property type="match status" value="1"/>
</dbReference>
<keyword evidence="4" id="KW-1185">Reference proteome</keyword>
<accession>A0ABM5TVD3</accession>
<dbReference type="PANTHER" id="PTHR30204:SF93">
    <property type="entry name" value="HTH MERR-TYPE DOMAIN-CONTAINING PROTEIN"/>
    <property type="match status" value="1"/>
</dbReference>
<name>A0ABM5TVD3_9ACTN</name>
<protein>
    <submittedName>
        <fullName evidence="3">MerR family transcriptional regulator</fullName>
    </submittedName>
</protein>
<dbReference type="EMBL" id="CP011497">
    <property type="protein sequence ID" value="AKJ15019.1"/>
    <property type="molecule type" value="Genomic_DNA"/>
</dbReference>
<dbReference type="InterPro" id="IPR000551">
    <property type="entry name" value="MerR-type_HTH_dom"/>
</dbReference>
<proteinExistence type="predicted"/>
<evidence type="ECO:0000259" key="2">
    <source>
        <dbReference type="PROSITE" id="PS50937"/>
    </source>
</evidence>
<dbReference type="InterPro" id="IPR047057">
    <property type="entry name" value="MerR_fam"/>
</dbReference>
<dbReference type="PROSITE" id="PS50937">
    <property type="entry name" value="HTH_MERR_2"/>
    <property type="match status" value="1"/>
</dbReference>
<evidence type="ECO:0000313" key="3">
    <source>
        <dbReference type="EMBL" id="AKJ15019.1"/>
    </source>
</evidence>
<dbReference type="SUPFAM" id="SSF46955">
    <property type="entry name" value="Putative DNA-binding domain"/>
    <property type="match status" value="1"/>
</dbReference>
<reference evidence="3 4" key="1">
    <citation type="journal article" date="2015" name="ISME J.">
        <title>Draft Genome Sequence of Streptomyces incarnatus NRRL8089, which Produces the Nucleoside Antibiotic Sinefungin.</title>
        <authorList>
            <person name="Oshima K."/>
            <person name="Hattori M."/>
            <person name="Shimizu H."/>
            <person name="Fukuda K."/>
            <person name="Nemoto M."/>
            <person name="Inagaki K."/>
            <person name="Tamura T."/>
        </authorList>
    </citation>
    <scope>NUCLEOTIDE SEQUENCE [LARGE SCALE GENOMIC DNA]</scope>
    <source>
        <strain evidence="3 4">NRRL 8089</strain>
    </source>
</reference>
<gene>
    <name evidence="3" type="ORF">ABB07_34675</name>
</gene>
<organism evidence="3 4">
    <name type="scientific">Streptomyces incarnatus</name>
    <dbReference type="NCBI Taxonomy" id="665007"/>
    <lineage>
        <taxon>Bacteria</taxon>
        <taxon>Bacillati</taxon>
        <taxon>Actinomycetota</taxon>
        <taxon>Actinomycetes</taxon>
        <taxon>Kitasatosporales</taxon>
        <taxon>Streptomycetaceae</taxon>
        <taxon>Streptomyces</taxon>
    </lineage>
</organism>
<keyword evidence="1" id="KW-0238">DNA-binding</keyword>
<sequence length="118" mass="12858">MSASPVGDLPRYYEEQGLLHPGRGDNGYRGYPEPAVVGVQQIRGLLDAGLTTGMIRAILPYLSGPGELHPLAECVTPGTAALLQGRIDRIQARIDRLARDRDRLDACLAAVRPEVRER</sequence>
<dbReference type="Pfam" id="PF13411">
    <property type="entry name" value="MerR_1"/>
    <property type="match status" value="1"/>
</dbReference>
<evidence type="ECO:0000256" key="1">
    <source>
        <dbReference type="ARBA" id="ARBA00023125"/>
    </source>
</evidence>
<evidence type="ECO:0000313" key="4">
    <source>
        <dbReference type="Proteomes" id="UP000035366"/>
    </source>
</evidence>
<dbReference type="RefSeq" id="WP_208902499.1">
    <property type="nucleotide sequence ID" value="NZ_CP011497.1"/>
</dbReference>
<dbReference type="Proteomes" id="UP000035366">
    <property type="component" value="Chromosome"/>
</dbReference>
<feature type="domain" description="HTH merR-type" evidence="2">
    <location>
        <begin position="11"/>
        <end position="61"/>
    </location>
</feature>